<evidence type="ECO:0000313" key="3">
    <source>
        <dbReference type="Proteomes" id="UP000472320"/>
    </source>
</evidence>
<evidence type="ECO:0000313" key="2">
    <source>
        <dbReference type="EMBL" id="MTW12851.1"/>
    </source>
</evidence>
<comment type="caution">
    <text evidence="2">The sequence shown here is derived from an EMBL/GenBank/DDBJ whole genome shotgun (WGS) entry which is preliminary data.</text>
</comment>
<gene>
    <name evidence="2" type="ORF">GM658_19785</name>
</gene>
<feature type="signal peptide" evidence="1">
    <location>
        <begin position="1"/>
        <end position="22"/>
    </location>
</feature>
<dbReference type="OrthoDB" id="9860627at2"/>
<proteinExistence type="predicted"/>
<reference evidence="2 3" key="1">
    <citation type="submission" date="2019-11" db="EMBL/GenBank/DDBJ databases">
        <title>Type strains purchased from KCTC, JCM and DSMZ.</title>
        <authorList>
            <person name="Lu H."/>
        </authorList>
    </citation>
    <scope>NUCLEOTIDE SEQUENCE [LARGE SCALE GENOMIC DNA]</scope>
    <source>
        <strain evidence="2 3">JCM 31587</strain>
    </source>
</reference>
<feature type="chain" id="PRO_5027065331" evidence="1">
    <location>
        <begin position="23"/>
        <end position="163"/>
    </location>
</feature>
<organism evidence="2 3">
    <name type="scientific">Massilia eburnea</name>
    <dbReference type="NCBI Taxonomy" id="1776165"/>
    <lineage>
        <taxon>Bacteria</taxon>
        <taxon>Pseudomonadati</taxon>
        <taxon>Pseudomonadota</taxon>
        <taxon>Betaproteobacteria</taxon>
        <taxon>Burkholderiales</taxon>
        <taxon>Oxalobacteraceae</taxon>
        <taxon>Telluria group</taxon>
        <taxon>Massilia</taxon>
    </lineage>
</organism>
<dbReference type="RefSeq" id="WP_155455788.1">
    <property type="nucleotide sequence ID" value="NZ_WNKX01000017.1"/>
</dbReference>
<accession>A0A6L6QL10</accession>
<evidence type="ECO:0000256" key="1">
    <source>
        <dbReference type="SAM" id="SignalP"/>
    </source>
</evidence>
<dbReference type="EMBL" id="WNKX01000017">
    <property type="protein sequence ID" value="MTW12851.1"/>
    <property type="molecule type" value="Genomic_DNA"/>
</dbReference>
<keyword evidence="3" id="KW-1185">Reference proteome</keyword>
<dbReference type="Proteomes" id="UP000472320">
    <property type="component" value="Unassembled WGS sequence"/>
</dbReference>
<keyword evidence="1" id="KW-0732">Signal</keyword>
<dbReference type="AlphaFoldDB" id="A0A6L6QL10"/>
<protein>
    <submittedName>
        <fullName evidence="2">Uncharacterized protein</fullName>
    </submittedName>
</protein>
<name>A0A6L6QL10_9BURK</name>
<sequence length="163" mass="17894">MPFHPRTALLSLLLATSASVGAAPFGLDALPAEQCDAEDENNCVASDEKDSKWVLVFEQQSDSVEYESRAVISIDGAQIALRRTGEQITEGKLSKKKPSLGERHRYFFASQDGKLKVEMDATVTSTSCEVTTESCCGDDFKGKLLVERGKQRIVVPIRYYRGG</sequence>